<proteinExistence type="predicted"/>
<keyword evidence="4" id="KW-0804">Transcription</keyword>
<keyword evidence="5" id="KW-0539">Nucleus</keyword>
<feature type="region of interest" description="Disordered" evidence="7">
    <location>
        <begin position="38"/>
        <end position="95"/>
    </location>
</feature>
<dbReference type="AlphaFoldDB" id="A0A5C3LCP5"/>
<dbReference type="GO" id="GO:0001228">
    <property type="term" value="F:DNA-binding transcription activator activity, RNA polymerase II-specific"/>
    <property type="evidence" value="ECO:0007669"/>
    <property type="project" value="TreeGrafter"/>
</dbReference>
<feature type="compositionally biased region" description="Polar residues" evidence="7">
    <location>
        <begin position="55"/>
        <end position="65"/>
    </location>
</feature>
<dbReference type="PROSITE" id="PS00036">
    <property type="entry name" value="BZIP_BASIC"/>
    <property type="match status" value="1"/>
</dbReference>
<evidence type="ECO:0000313" key="10">
    <source>
        <dbReference type="Proteomes" id="UP000307440"/>
    </source>
</evidence>
<evidence type="ECO:0000256" key="1">
    <source>
        <dbReference type="ARBA" id="ARBA00004123"/>
    </source>
</evidence>
<dbReference type="PROSITE" id="PS50217">
    <property type="entry name" value="BZIP"/>
    <property type="match status" value="1"/>
</dbReference>
<feature type="region of interest" description="Disordered" evidence="7">
    <location>
        <begin position="1"/>
        <end position="24"/>
    </location>
</feature>
<feature type="coiled-coil region" evidence="6">
    <location>
        <begin position="231"/>
        <end position="265"/>
    </location>
</feature>
<evidence type="ECO:0000313" key="9">
    <source>
        <dbReference type="EMBL" id="TFK30392.1"/>
    </source>
</evidence>
<evidence type="ECO:0000256" key="5">
    <source>
        <dbReference type="ARBA" id="ARBA00023242"/>
    </source>
</evidence>
<dbReference type="EMBL" id="ML210146">
    <property type="protein sequence ID" value="TFK30392.1"/>
    <property type="molecule type" value="Genomic_DNA"/>
</dbReference>
<dbReference type="STRING" id="230819.A0A5C3LCP5"/>
<evidence type="ECO:0000256" key="4">
    <source>
        <dbReference type="ARBA" id="ARBA00023163"/>
    </source>
</evidence>
<gene>
    <name evidence="9" type="ORF">FA15DRAFT_5043</name>
</gene>
<dbReference type="SMART" id="SM00338">
    <property type="entry name" value="BRLZ"/>
    <property type="match status" value="1"/>
</dbReference>
<feature type="compositionally biased region" description="Basic and acidic residues" evidence="7">
    <location>
        <begin position="330"/>
        <end position="344"/>
    </location>
</feature>
<evidence type="ECO:0000256" key="3">
    <source>
        <dbReference type="ARBA" id="ARBA00023125"/>
    </source>
</evidence>
<protein>
    <recommendedName>
        <fullName evidence="8">BZIP domain-containing protein</fullName>
    </recommendedName>
</protein>
<sequence length="344" mass="37667">MISLKSENVEVPKPLESSNSASHDELHRWKHLVFSFDMDRDPSHPQRNPRKSRSDANLVSTQSGGANRFASAAGPGLDLDHGYPHGLPPTQYPNLGPAPGFYGNFFHHDSMSQSTSLPPLSSLDFPWTQLPPQQQLDLGHFDQQMGSSTMASSSTTFIPSQYHQSSMSHDTPSSPGSDSAGASGRASTSRSRSGTANEELTEGERLAMSEEKRRRNTAASARFRIKKKQKTVNLERSVSDLTGRAEELEREVSDLRRENGWLKEIVMLKGTRFAAANLNHRMALSQAAALALGGGQSSHGGMPSFPTGEGSSSHQHDSHDEDSEESDSEDERKNSKKRGDQTKR</sequence>
<feature type="region of interest" description="Disordered" evidence="7">
    <location>
        <begin position="161"/>
        <end position="219"/>
    </location>
</feature>
<accession>A0A5C3LCP5</accession>
<dbReference type="SUPFAM" id="SSF57959">
    <property type="entry name" value="Leucine zipper domain"/>
    <property type="match status" value="1"/>
</dbReference>
<feature type="region of interest" description="Disordered" evidence="7">
    <location>
        <begin position="292"/>
        <end position="344"/>
    </location>
</feature>
<organism evidence="9 10">
    <name type="scientific">Coprinopsis marcescibilis</name>
    <name type="common">Agaric fungus</name>
    <name type="synonym">Psathyrella marcescibilis</name>
    <dbReference type="NCBI Taxonomy" id="230819"/>
    <lineage>
        <taxon>Eukaryota</taxon>
        <taxon>Fungi</taxon>
        <taxon>Dikarya</taxon>
        <taxon>Basidiomycota</taxon>
        <taxon>Agaricomycotina</taxon>
        <taxon>Agaricomycetes</taxon>
        <taxon>Agaricomycetidae</taxon>
        <taxon>Agaricales</taxon>
        <taxon>Agaricineae</taxon>
        <taxon>Psathyrellaceae</taxon>
        <taxon>Coprinopsis</taxon>
    </lineage>
</organism>
<dbReference type="OrthoDB" id="1939598at2759"/>
<dbReference type="PANTHER" id="PTHR13044">
    <property type="entry name" value="ACTIVATING TRANSCRIPTION FACTOR ATF 4/5"/>
    <property type="match status" value="1"/>
</dbReference>
<evidence type="ECO:0000259" key="8">
    <source>
        <dbReference type="PROSITE" id="PS50217"/>
    </source>
</evidence>
<evidence type="ECO:0000256" key="7">
    <source>
        <dbReference type="SAM" id="MobiDB-lite"/>
    </source>
</evidence>
<keyword evidence="6" id="KW-0175">Coiled coil</keyword>
<dbReference type="GO" id="GO:0000977">
    <property type="term" value="F:RNA polymerase II transcription regulatory region sequence-specific DNA binding"/>
    <property type="evidence" value="ECO:0007669"/>
    <property type="project" value="TreeGrafter"/>
</dbReference>
<feature type="compositionally biased region" description="Basic and acidic residues" evidence="7">
    <location>
        <begin position="202"/>
        <end position="213"/>
    </location>
</feature>
<comment type="subcellular location">
    <subcellularLocation>
        <location evidence="1">Nucleus</location>
    </subcellularLocation>
</comment>
<feature type="compositionally biased region" description="Acidic residues" evidence="7">
    <location>
        <begin position="320"/>
        <end position="329"/>
    </location>
</feature>
<dbReference type="Pfam" id="PF07716">
    <property type="entry name" value="bZIP_2"/>
    <property type="match status" value="1"/>
</dbReference>
<dbReference type="InterPro" id="IPR004827">
    <property type="entry name" value="bZIP"/>
</dbReference>
<feature type="domain" description="BZIP" evidence="8">
    <location>
        <begin position="210"/>
        <end position="264"/>
    </location>
</feature>
<dbReference type="PANTHER" id="PTHR13044:SF14">
    <property type="entry name" value="CRYPTOCEPHAL, ISOFORM A"/>
    <property type="match status" value="1"/>
</dbReference>
<keyword evidence="3" id="KW-0238">DNA-binding</keyword>
<keyword evidence="2" id="KW-0805">Transcription regulation</keyword>
<dbReference type="GO" id="GO:0005634">
    <property type="term" value="C:nucleus"/>
    <property type="evidence" value="ECO:0007669"/>
    <property type="project" value="UniProtKB-SubCell"/>
</dbReference>
<dbReference type="CDD" id="cd14705">
    <property type="entry name" value="bZIP_Zip1"/>
    <property type="match status" value="1"/>
</dbReference>
<feature type="compositionally biased region" description="Low complexity" evidence="7">
    <location>
        <begin position="170"/>
        <end position="196"/>
    </location>
</feature>
<name>A0A5C3LCP5_COPMA</name>
<dbReference type="InterPro" id="IPR046347">
    <property type="entry name" value="bZIP_sf"/>
</dbReference>
<reference evidence="9 10" key="1">
    <citation type="journal article" date="2019" name="Nat. Ecol. Evol.">
        <title>Megaphylogeny resolves global patterns of mushroom evolution.</title>
        <authorList>
            <person name="Varga T."/>
            <person name="Krizsan K."/>
            <person name="Foldi C."/>
            <person name="Dima B."/>
            <person name="Sanchez-Garcia M."/>
            <person name="Sanchez-Ramirez S."/>
            <person name="Szollosi G.J."/>
            <person name="Szarkandi J.G."/>
            <person name="Papp V."/>
            <person name="Albert L."/>
            <person name="Andreopoulos W."/>
            <person name="Angelini C."/>
            <person name="Antonin V."/>
            <person name="Barry K.W."/>
            <person name="Bougher N.L."/>
            <person name="Buchanan P."/>
            <person name="Buyck B."/>
            <person name="Bense V."/>
            <person name="Catcheside P."/>
            <person name="Chovatia M."/>
            <person name="Cooper J."/>
            <person name="Damon W."/>
            <person name="Desjardin D."/>
            <person name="Finy P."/>
            <person name="Geml J."/>
            <person name="Haridas S."/>
            <person name="Hughes K."/>
            <person name="Justo A."/>
            <person name="Karasinski D."/>
            <person name="Kautmanova I."/>
            <person name="Kiss B."/>
            <person name="Kocsube S."/>
            <person name="Kotiranta H."/>
            <person name="LaButti K.M."/>
            <person name="Lechner B.E."/>
            <person name="Liimatainen K."/>
            <person name="Lipzen A."/>
            <person name="Lukacs Z."/>
            <person name="Mihaltcheva S."/>
            <person name="Morgado L.N."/>
            <person name="Niskanen T."/>
            <person name="Noordeloos M.E."/>
            <person name="Ohm R.A."/>
            <person name="Ortiz-Santana B."/>
            <person name="Ovrebo C."/>
            <person name="Racz N."/>
            <person name="Riley R."/>
            <person name="Savchenko A."/>
            <person name="Shiryaev A."/>
            <person name="Soop K."/>
            <person name="Spirin V."/>
            <person name="Szebenyi C."/>
            <person name="Tomsovsky M."/>
            <person name="Tulloss R.E."/>
            <person name="Uehling J."/>
            <person name="Grigoriev I.V."/>
            <person name="Vagvolgyi C."/>
            <person name="Papp T."/>
            <person name="Martin F.M."/>
            <person name="Miettinen O."/>
            <person name="Hibbett D.S."/>
            <person name="Nagy L.G."/>
        </authorList>
    </citation>
    <scope>NUCLEOTIDE SEQUENCE [LARGE SCALE GENOMIC DNA]</scope>
    <source>
        <strain evidence="9 10">CBS 121175</strain>
    </source>
</reference>
<dbReference type="Proteomes" id="UP000307440">
    <property type="component" value="Unassembled WGS sequence"/>
</dbReference>
<keyword evidence="10" id="KW-1185">Reference proteome</keyword>
<evidence type="ECO:0000256" key="2">
    <source>
        <dbReference type="ARBA" id="ARBA00023015"/>
    </source>
</evidence>
<evidence type="ECO:0000256" key="6">
    <source>
        <dbReference type="SAM" id="Coils"/>
    </source>
</evidence>
<dbReference type="Gene3D" id="1.20.5.170">
    <property type="match status" value="1"/>
</dbReference>